<proteinExistence type="predicted"/>
<evidence type="ECO:0000256" key="2">
    <source>
        <dbReference type="SAM" id="SignalP"/>
    </source>
</evidence>
<dbReference type="InterPro" id="IPR023650">
    <property type="entry name" value="Beta-lactam_class-A_AS"/>
</dbReference>
<dbReference type="RefSeq" id="WP_090156401.1">
    <property type="nucleotide sequence ID" value="NZ_FNAN01000020.1"/>
</dbReference>
<dbReference type="AlphaFoldDB" id="A0A1G7VDV4"/>
<feature type="domain" description="Beta-lactamase-related" evidence="3">
    <location>
        <begin position="30"/>
        <end position="351"/>
    </location>
</feature>
<name>A0A1G7VDV4_9BACT</name>
<evidence type="ECO:0000313" key="4">
    <source>
        <dbReference type="EMBL" id="SDG57120.1"/>
    </source>
</evidence>
<dbReference type="PROSITE" id="PS00146">
    <property type="entry name" value="BETA_LACTAMASE_A"/>
    <property type="match status" value="1"/>
</dbReference>
<dbReference type="PANTHER" id="PTHR46825:SF9">
    <property type="entry name" value="BETA-LACTAMASE-RELATED DOMAIN-CONTAINING PROTEIN"/>
    <property type="match status" value="1"/>
</dbReference>
<dbReference type="Proteomes" id="UP000198748">
    <property type="component" value="Unassembled WGS sequence"/>
</dbReference>
<keyword evidence="5" id="KW-1185">Reference proteome</keyword>
<dbReference type="STRING" id="659014.SAMN04487996_12027"/>
<dbReference type="EMBL" id="FNAN01000020">
    <property type="protein sequence ID" value="SDG57120.1"/>
    <property type="molecule type" value="Genomic_DNA"/>
</dbReference>
<reference evidence="5" key="1">
    <citation type="submission" date="2016-10" db="EMBL/GenBank/DDBJ databases">
        <authorList>
            <person name="Varghese N."/>
            <person name="Submissions S."/>
        </authorList>
    </citation>
    <scope>NUCLEOTIDE SEQUENCE [LARGE SCALE GENOMIC DNA]</scope>
    <source>
        <strain evidence="5">DSM 25329</strain>
    </source>
</reference>
<protein>
    <submittedName>
        <fullName evidence="4">CubicO group peptidase, beta-lactamase class C family</fullName>
    </submittedName>
</protein>
<feature type="signal peptide" evidence="2">
    <location>
        <begin position="1"/>
        <end position="22"/>
    </location>
</feature>
<organism evidence="4 5">
    <name type="scientific">Dyadobacter soli</name>
    <dbReference type="NCBI Taxonomy" id="659014"/>
    <lineage>
        <taxon>Bacteria</taxon>
        <taxon>Pseudomonadati</taxon>
        <taxon>Bacteroidota</taxon>
        <taxon>Cytophagia</taxon>
        <taxon>Cytophagales</taxon>
        <taxon>Spirosomataceae</taxon>
        <taxon>Dyadobacter</taxon>
    </lineage>
</organism>
<dbReference type="InterPro" id="IPR050491">
    <property type="entry name" value="AmpC-like"/>
</dbReference>
<dbReference type="InterPro" id="IPR012338">
    <property type="entry name" value="Beta-lactam/transpept-like"/>
</dbReference>
<dbReference type="OrthoDB" id="9793489at2"/>
<feature type="chain" id="PRO_5011758467" evidence="2">
    <location>
        <begin position="23"/>
        <end position="484"/>
    </location>
</feature>
<dbReference type="InterPro" id="IPR019734">
    <property type="entry name" value="TPR_rpt"/>
</dbReference>
<dbReference type="SUPFAM" id="SSF56601">
    <property type="entry name" value="beta-lactamase/transpeptidase-like"/>
    <property type="match status" value="1"/>
</dbReference>
<dbReference type="SMART" id="SM00028">
    <property type="entry name" value="TPR"/>
    <property type="match status" value="2"/>
</dbReference>
<dbReference type="InterPro" id="IPR011990">
    <property type="entry name" value="TPR-like_helical_dom_sf"/>
</dbReference>
<dbReference type="PROSITE" id="PS50005">
    <property type="entry name" value="TPR"/>
    <property type="match status" value="1"/>
</dbReference>
<keyword evidence="1" id="KW-0802">TPR repeat</keyword>
<accession>A0A1G7VDV4</accession>
<evidence type="ECO:0000256" key="1">
    <source>
        <dbReference type="PROSITE-ProRule" id="PRU00339"/>
    </source>
</evidence>
<dbReference type="SUPFAM" id="SSF48452">
    <property type="entry name" value="TPR-like"/>
    <property type="match status" value="1"/>
</dbReference>
<dbReference type="Pfam" id="PF00144">
    <property type="entry name" value="Beta-lactamase"/>
    <property type="match status" value="1"/>
</dbReference>
<dbReference type="Gene3D" id="1.25.40.10">
    <property type="entry name" value="Tetratricopeptide repeat domain"/>
    <property type="match status" value="1"/>
</dbReference>
<sequence>MKYWNVLLAFALLILVFFPTHAQSKTDRIDQLMRAFHNLGQFSGTVLVAESGQVIYRNSFGMANLSWQVQNSLDTKFMLASVSKQFTAMLILQQVSRGKLRLNGTIADYLPNYPAAIGRRITLHQLLNHTSGISDVTNLPDFDTRYAHRRLTSDELLAIFQNLPLEFEPGSKFGYSNSGYSVLAAILEAVTGKSYAQLLSEQITGPLGMAQTGYVPNEQVISRLATGYRWAPLDGYIQAAYFDNSLSLGAGGIYSSIDDLYRWDRALYGQQLLPDSLKRGMFTAYLNNYGYGFNVRKWEHPRTHDTLTFVEHGGANAGFNTLISRSIDDQNLIILLTNTNEAKLGFVRNRLRSILYELPYDLPEPDLKDLVAADLKGKGLAAAKVKYAALKKERLAEYGEQEFIYQFSQLGYSLLLSGHPAEALAIYQLNVDSFPSSSKAFDDLAEAYLLQGKTELARRYYNRAYELDTNNVRAKQMAEKISTQ</sequence>
<feature type="repeat" description="TPR" evidence="1">
    <location>
        <begin position="438"/>
        <end position="471"/>
    </location>
</feature>
<gene>
    <name evidence="4" type="ORF">SAMN04487996_12027</name>
</gene>
<dbReference type="Gene3D" id="3.40.710.10">
    <property type="entry name" value="DD-peptidase/beta-lactamase superfamily"/>
    <property type="match status" value="1"/>
</dbReference>
<dbReference type="InterPro" id="IPR001466">
    <property type="entry name" value="Beta-lactam-related"/>
</dbReference>
<keyword evidence="2" id="KW-0732">Signal</keyword>
<dbReference type="PANTHER" id="PTHR46825">
    <property type="entry name" value="D-ALANYL-D-ALANINE-CARBOXYPEPTIDASE/ENDOPEPTIDASE AMPH"/>
    <property type="match status" value="1"/>
</dbReference>
<evidence type="ECO:0000313" key="5">
    <source>
        <dbReference type="Proteomes" id="UP000198748"/>
    </source>
</evidence>
<evidence type="ECO:0000259" key="3">
    <source>
        <dbReference type="Pfam" id="PF00144"/>
    </source>
</evidence>